<evidence type="ECO:0000259" key="8">
    <source>
        <dbReference type="PROSITE" id="PS50850"/>
    </source>
</evidence>
<feature type="domain" description="Major facilitator superfamily (MFS) profile" evidence="8">
    <location>
        <begin position="37"/>
        <end position="497"/>
    </location>
</feature>
<feature type="transmembrane region" description="Helical" evidence="7">
    <location>
        <begin position="473"/>
        <end position="493"/>
    </location>
</feature>
<dbReference type="PRINTS" id="PR01035">
    <property type="entry name" value="TCRTETA"/>
</dbReference>
<feature type="transmembrane region" description="Helical" evidence="7">
    <location>
        <begin position="168"/>
        <end position="189"/>
    </location>
</feature>
<organism evidence="9 10">
    <name type="scientific">Cytospora mali</name>
    <name type="common">Apple Valsa canker fungus</name>
    <name type="synonym">Valsa mali</name>
    <dbReference type="NCBI Taxonomy" id="578113"/>
    <lineage>
        <taxon>Eukaryota</taxon>
        <taxon>Fungi</taxon>
        <taxon>Dikarya</taxon>
        <taxon>Ascomycota</taxon>
        <taxon>Pezizomycotina</taxon>
        <taxon>Sordariomycetes</taxon>
        <taxon>Sordariomycetidae</taxon>
        <taxon>Diaporthales</taxon>
        <taxon>Cytosporaceae</taxon>
        <taxon>Cytospora</taxon>
    </lineage>
</organism>
<dbReference type="OrthoDB" id="5086884at2759"/>
<feature type="transmembrane region" description="Helical" evidence="7">
    <location>
        <begin position="399"/>
        <end position="423"/>
    </location>
</feature>
<feature type="transmembrane region" description="Helical" evidence="7">
    <location>
        <begin position="444"/>
        <end position="467"/>
    </location>
</feature>
<dbReference type="CDD" id="cd17325">
    <property type="entry name" value="MFS_MdtG_SLC18_like"/>
    <property type="match status" value="1"/>
</dbReference>
<dbReference type="SMR" id="A0A194WE06"/>
<feature type="transmembrane region" description="Helical" evidence="7">
    <location>
        <begin position="111"/>
        <end position="132"/>
    </location>
</feature>
<dbReference type="Pfam" id="PF07690">
    <property type="entry name" value="MFS_1"/>
    <property type="match status" value="1"/>
</dbReference>
<keyword evidence="10" id="KW-1185">Reference proteome</keyword>
<feature type="transmembrane region" description="Helical" evidence="7">
    <location>
        <begin position="303"/>
        <end position="320"/>
    </location>
</feature>
<keyword evidence="3" id="KW-0813">Transport</keyword>
<dbReference type="PANTHER" id="PTHR23506:SF23">
    <property type="entry name" value="GH10249P"/>
    <property type="match status" value="1"/>
</dbReference>
<evidence type="ECO:0000256" key="5">
    <source>
        <dbReference type="ARBA" id="ARBA00022989"/>
    </source>
</evidence>
<evidence type="ECO:0000256" key="4">
    <source>
        <dbReference type="ARBA" id="ARBA00022692"/>
    </source>
</evidence>
<dbReference type="Gene3D" id="1.20.1250.20">
    <property type="entry name" value="MFS general substrate transporter like domains"/>
    <property type="match status" value="1"/>
</dbReference>
<dbReference type="InterPro" id="IPR011701">
    <property type="entry name" value="MFS"/>
</dbReference>
<comment type="subcellular location">
    <subcellularLocation>
        <location evidence="1">Membrane</location>
        <topology evidence="1">Multi-pass membrane protein</topology>
    </subcellularLocation>
</comment>
<protein>
    <submittedName>
        <fullName evidence="9">MFS-type transporter C18.02</fullName>
    </submittedName>
</protein>
<evidence type="ECO:0000256" key="1">
    <source>
        <dbReference type="ARBA" id="ARBA00004141"/>
    </source>
</evidence>
<evidence type="ECO:0000256" key="7">
    <source>
        <dbReference type="SAM" id="Phobius"/>
    </source>
</evidence>
<feature type="transmembrane region" description="Helical" evidence="7">
    <location>
        <begin position="370"/>
        <end position="387"/>
    </location>
</feature>
<feature type="transmembrane region" description="Helical" evidence="7">
    <location>
        <begin position="138"/>
        <end position="156"/>
    </location>
</feature>
<name>A0A194WE06_CYTMA</name>
<feature type="transmembrane region" description="Helical" evidence="7">
    <location>
        <begin position="332"/>
        <end position="358"/>
    </location>
</feature>
<comment type="similarity">
    <text evidence="2">Belongs to the major facilitator superfamily. Vesicular transporter family.</text>
</comment>
<dbReference type="PROSITE" id="PS50850">
    <property type="entry name" value="MFS"/>
    <property type="match status" value="1"/>
</dbReference>
<proteinExistence type="inferred from homology"/>
<dbReference type="InterPro" id="IPR001958">
    <property type="entry name" value="Tet-R_TetA/multi-R_MdtG-like"/>
</dbReference>
<dbReference type="InterPro" id="IPR036259">
    <property type="entry name" value="MFS_trans_sf"/>
</dbReference>
<keyword evidence="6 7" id="KW-0472">Membrane</keyword>
<evidence type="ECO:0000313" key="10">
    <source>
        <dbReference type="Proteomes" id="UP000078559"/>
    </source>
</evidence>
<feature type="transmembrane region" description="Helical" evidence="7">
    <location>
        <begin position="36"/>
        <end position="59"/>
    </location>
</feature>
<dbReference type="GO" id="GO:0022857">
    <property type="term" value="F:transmembrane transporter activity"/>
    <property type="evidence" value="ECO:0007669"/>
    <property type="project" value="InterPro"/>
</dbReference>
<dbReference type="GO" id="GO:0016020">
    <property type="term" value="C:membrane"/>
    <property type="evidence" value="ECO:0007669"/>
    <property type="project" value="UniProtKB-SubCell"/>
</dbReference>
<sequence length="546" mass="57669">MILKGFNHVKHFLSGEKKAPGSRPPRFLAFRSSSSFILATVCIAIFTDILLYGIIVPVIPFALTSRVAVSEESVQTWNAILLACYTIALSIGSPLAGIYADHTSSRRWPLLIGLFALAGATILLCLGRSIVLLILGRILQGISAAIVWSVGLALMADTVPNNIGQAMGYSAIAMSLGLLVSPAIGGAVFSGAGYYAVYYVAFGCILLDIILRLILIEKKVARQWIDGEEESDPEPGTVDAAPTYQPLFDISVVSGKSVSEGQVEGMKDGGRAIAAVPPPATSVATSRKTARHPKLKLLKSRRILAANFGIIIQAGVMFSWDTVLPLFVKSTFHWSSTAAGLIFFCIFIPGFISPVVGWLSDRYGAKWPSFAGFLASIPLLVCLRFVTVDKTDNKVLLGALLALMGVTLIFSNTPLMAEITYAIEAEEAKSPGVFGKKGVYGLGYGLFCTAFALGGSIGSLMSGYVMAGAGWSTLTWALAVWMAGGVVVVASAVGGKPAGGAKTLLRREDNSAESRDKTTGRILKDAADGGMLEGCVAVNRTSDRPV</sequence>
<dbReference type="SUPFAM" id="SSF103473">
    <property type="entry name" value="MFS general substrate transporter"/>
    <property type="match status" value="1"/>
</dbReference>
<dbReference type="AlphaFoldDB" id="A0A194WE06"/>
<dbReference type="EMBL" id="CM003109">
    <property type="protein sequence ID" value="KUI74378.1"/>
    <property type="molecule type" value="Genomic_DNA"/>
</dbReference>
<dbReference type="InterPro" id="IPR020846">
    <property type="entry name" value="MFS_dom"/>
</dbReference>
<feature type="transmembrane region" description="Helical" evidence="7">
    <location>
        <begin position="195"/>
        <end position="215"/>
    </location>
</feature>
<evidence type="ECO:0000256" key="2">
    <source>
        <dbReference type="ARBA" id="ARBA00006829"/>
    </source>
</evidence>
<keyword evidence="4 7" id="KW-0812">Transmembrane</keyword>
<evidence type="ECO:0000256" key="3">
    <source>
        <dbReference type="ARBA" id="ARBA00022448"/>
    </source>
</evidence>
<dbReference type="InterPro" id="IPR050930">
    <property type="entry name" value="MFS_Vesicular_Transporter"/>
</dbReference>
<dbReference type="Proteomes" id="UP000078559">
    <property type="component" value="Chromosome 12"/>
</dbReference>
<keyword evidence="5 7" id="KW-1133">Transmembrane helix</keyword>
<evidence type="ECO:0000256" key="6">
    <source>
        <dbReference type="ARBA" id="ARBA00023136"/>
    </source>
</evidence>
<evidence type="ECO:0000313" key="9">
    <source>
        <dbReference type="EMBL" id="KUI74378.1"/>
    </source>
</evidence>
<gene>
    <name evidence="9" type="ORF">VM1G_10009</name>
</gene>
<feature type="transmembrane region" description="Helical" evidence="7">
    <location>
        <begin position="79"/>
        <end position="99"/>
    </location>
</feature>
<reference evidence="9" key="1">
    <citation type="submission" date="2014-12" db="EMBL/GenBank/DDBJ databases">
        <title>Genome Sequence of Valsa Canker Pathogens Uncovers a Specific Adaption of Colonization on Woody Bark.</title>
        <authorList>
            <person name="Yin Z."/>
            <person name="Liu H."/>
            <person name="Gao X."/>
            <person name="Li Z."/>
            <person name="Song N."/>
            <person name="Ke X."/>
            <person name="Dai Q."/>
            <person name="Wu Y."/>
            <person name="Sun Y."/>
            <person name="Xu J.-R."/>
            <person name="Kang Z.K."/>
            <person name="Wang L."/>
            <person name="Huang L."/>
        </authorList>
    </citation>
    <scope>NUCLEOTIDE SEQUENCE [LARGE SCALE GENOMIC DNA]</scope>
    <source>
        <strain evidence="9">03-8</strain>
    </source>
</reference>
<dbReference type="PANTHER" id="PTHR23506">
    <property type="entry name" value="GH10249P"/>
    <property type="match status" value="1"/>
</dbReference>
<accession>A0A194WE06</accession>